<dbReference type="OrthoDB" id="10259630at2759"/>
<dbReference type="SUPFAM" id="SSF48452">
    <property type="entry name" value="TPR-like"/>
    <property type="match status" value="5"/>
</dbReference>
<evidence type="ECO:0000256" key="2">
    <source>
        <dbReference type="ARBA" id="ARBA00022737"/>
    </source>
</evidence>
<dbReference type="InterPro" id="IPR040364">
    <property type="entry name" value="TTC21A/TTC21B"/>
</dbReference>
<dbReference type="SMART" id="SM00028">
    <property type="entry name" value="TPR"/>
    <property type="match status" value="15"/>
</dbReference>
<dbReference type="PANTHER" id="PTHR14699:SF2">
    <property type="entry name" value="TETRATRICOPEPTIDE REPEAT PROTEIN 21A"/>
    <property type="match status" value="1"/>
</dbReference>
<comment type="similarity">
    <text evidence="1">Belongs to the TTC21 family.</text>
</comment>
<dbReference type="Pfam" id="PF25060">
    <property type="entry name" value="ARM_TT21_2nd"/>
    <property type="match status" value="1"/>
</dbReference>
<feature type="repeat" description="TPR" evidence="4">
    <location>
        <begin position="756"/>
        <end position="789"/>
    </location>
</feature>
<dbReference type="InterPro" id="IPR056835">
    <property type="entry name" value="ARM_TT21_5th"/>
</dbReference>
<dbReference type="InterPro" id="IPR019734">
    <property type="entry name" value="TPR_rpt"/>
</dbReference>
<feature type="domain" description="Tetratricopeptide repeat protein 21A/21B C-terminal ARM" evidence="8">
    <location>
        <begin position="1041"/>
        <end position="1249"/>
    </location>
</feature>
<dbReference type="FunFam" id="1.25.40.10:FF:000197">
    <property type="entry name" value="Tetratricopeptide repeat domain 21B"/>
    <property type="match status" value="1"/>
</dbReference>
<keyword evidence="2" id="KW-0677">Repeat</keyword>
<evidence type="ECO:0000259" key="6">
    <source>
        <dbReference type="Pfam" id="PF25060"/>
    </source>
</evidence>
<dbReference type="Pfam" id="PF25062">
    <property type="entry name" value="ARM_TT21_N"/>
    <property type="match status" value="1"/>
</dbReference>
<proteinExistence type="inferred from homology"/>
<protein>
    <submittedName>
        <fullName evidence="11">Tetratricopeptide repeat protein 21A isoform X3</fullName>
    </submittedName>
</protein>
<feature type="domain" description="Tetratricopeptide repeat protein 21A/21B N-terminal ARM repeat" evidence="7">
    <location>
        <begin position="12"/>
        <end position="234"/>
    </location>
</feature>
<evidence type="ECO:0000259" key="9">
    <source>
        <dbReference type="Pfam" id="PF25064"/>
    </source>
</evidence>
<reference evidence="11" key="1">
    <citation type="submission" date="2025-08" db="UniProtKB">
        <authorList>
            <consortium name="RefSeq"/>
        </authorList>
    </citation>
    <scope>IDENTIFICATION</scope>
    <source>
        <tissue evidence="11">Blood</tissue>
    </source>
</reference>
<dbReference type="SUPFAM" id="SSF81901">
    <property type="entry name" value="HCP-like"/>
    <property type="match status" value="1"/>
</dbReference>
<evidence type="ECO:0000256" key="5">
    <source>
        <dbReference type="SAM" id="Coils"/>
    </source>
</evidence>
<sequence>MAVADPQSMARILYYAQEKYFNHVIQATNIELSKHAHDPVLLFFKGLGTLLLGRIQEGISLLENAQKRHADVSLCCLLGLIYAHKRCENVDSAALLDLETKLKEARKTAGSNALYYSGMFLWLMNKNDKAKEYIDKMLKVSNGAKEGQVLKGWIYVTSDKQHSVKKSIKYLEEGIQDNTDIFGMMGKAKYFMVHQNYSGALEIISQLVVTFPFFIPALVTKMKLHLAMQDWEQSVEESKRILSKEPNDIDGLQYMLINHLAVTGNKTMALHLLREYIVALDMKEPQRPEFHFQKMLVITRLSGKNQDILQEVYDFIKTACSKLVSTDARFANELGYQLILQGKWKEASGWYRKAIDLDENTVDSLTGIIWCQVLGGKLEEAEQQLEFLKEVQQSIGKSSILAYLQAVIASRKNKTEQIAGAFLNEAAELHFSALHGLPLSIEYYEKLNPMFLIEIVKEYLTFCPKQPRLPGQVLSPLLKQVTIILNPLVKSAPGIIEPLYLMAQVKYLSGELETAQGTLQRCLELDPTLTDANLLMAQIHLSQGNIKECAHSLETGVSYNFQLRDSPLYHFIKARALNKVGEYPEAIKVLKMLINIPQIKGDAKKGQGPFVTMSEQVSIYLELAEALRLNGELHEATKIMQDAINEFSGTSEEIRVTVANVDLALSKGEVDLALTMLRNITPNQPYYTEVKEKMAQIYLLIRKDKRLYIGCYCELCENLPSPHTSLLLGDAYMNIQEPEKALEVFETAQKKNPLDATLARKIGQAYVYTHQYNKAINYYEVALKMSEQDFLCHDLADLLLKLKKFGKAEKVLSQALDHDPVDDLPSMMKDVKNLILLAKIYETTKRREVILETLTKIIFELAELYLILGDTDQCEHYCSLLLQDDECCEVGTMMLANLMFRKEKYEQAISLYRNVLEKNADNFSVMESLIDLLRRSGKLDEATPFFELAKKKSIRTPLEPGYNYCMGLYYWHMWQPNQALKYFNKARKDSDWGQKALSYMILICLNPDNEIVGGETFENQNTTDASNVKEKKESEQHGIRTAEKLLKEFYPHSQEGQNQVEMLQSYCLMATKEKHNVEKALKVFIEMGQNERDNVPAILAMAQAYMLLKHTAKARTQLKRLIKVNWSLPDADELEKAWLLLSDIYCTSGKYDLATEQVKRCLRYNKSCAKAYECLGFIAEKENAYKDAAMNYELAWKYSNQANPAVGFKLAFNYLKDKKYVETIDVCHDVLKGYPDYPKIKEEILEKAQMAFKP</sequence>
<name>A0A6P9AGG1_PANGU</name>
<evidence type="ECO:0000256" key="3">
    <source>
        <dbReference type="ARBA" id="ARBA00022803"/>
    </source>
</evidence>
<dbReference type="FunFam" id="1.25.40.10:FF:000219">
    <property type="entry name" value="Tetratricopeptide repeat domain 21B"/>
    <property type="match status" value="1"/>
</dbReference>
<feature type="domain" description="Tetratricopeptide repeat protein 21A/21B second ARM" evidence="6">
    <location>
        <begin position="273"/>
        <end position="544"/>
    </location>
</feature>
<dbReference type="Pfam" id="PF13432">
    <property type="entry name" value="TPR_16"/>
    <property type="match status" value="1"/>
</dbReference>
<dbReference type="GO" id="GO:0030991">
    <property type="term" value="C:intraciliary transport particle A"/>
    <property type="evidence" value="ECO:0007669"/>
    <property type="project" value="TreeGrafter"/>
</dbReference>
<feature type="domain" description="Tetratricopeptide repeat protein 21A/21B fifth ARM repeats" evidence="9">
    <location>
        <begin position="889"/>
        <end position="1005"/>
    </location>
</feature>
<dbReference type="RefSeq" id="XP_034257507.1">
    <property type="nucleotide sequence ID" value="XM_034401616.2"/>
</dbReference>
<keyword evidence="3 4" id="KW-0802">TPR repeat</keyword>
<dbReference type="GO" id="GO:0061512">
    <property type="term" value="P:protein localization to cilium"/>
    <property type="evidence" value="ECO:0007669"/>
    <property type="project" value="TreeGrafter"/>
</dbReference>
<dbReference type="PANTHER" id="PTHR14699">
    <property type="entry name" value="STI2 PROTEIN-RELATED"/>
    <property type="match status" value="1"/>
</dbReference>
<dbReference type="FunFam" id="1.25.40.10:FF:000245">
    <property type="entry name" value="Tetratricopeptide repeat domain 21B"/>
    <property type="match status" value="1"/>
</dbReference>
<keyword evidence="10" id="KW-1185">Reference proteome</keyword>
<dbReference type="GO" id="GO:0035721">
    <property type="term" value="P:intraciliary retrograde transport"/>
    <property type="evidence" value="ECO:0007669"/>
    <property type="project" value="TreeGrafter"/>
</dbReference>
<accession>A0A6P9AGG1</accession>
<evidence type="ECO:0000313" key="10">
    <source>
        <dbReference type="Proteomes" id="UP001652622"/>
    </source>
</evidence>
<evidence type="ECO:0000313" key="11">
    <source>
        <dbReference type="RefSeq" id="XP_034257507.1"/>
    </source>
</evidence>
<organism evidence="10 11">
    <name type="scientific">Pantherophis guttatus</name>
    <name type="common">Corn snake</name>
    <name type="synonym">Elaphe guttata</name>
    <dbReference type="NCBI Taxonomy" id="94885"/>
    <lineage>
        <taxon>Eukaryota</taxon>
        <taxon>Metazoa</taxon>
        <taxon>Chordata</taxon>
        <taxon>Craniata</taxon>
        <taxon>Vertebrata</taxon>
        <taxon>Euteleostomi</taxon>
        <taxon>Lepidosauria</taxon>
        <taxon>Squamata</taxon>
        <taxon>Bifurcata</taxon>
        <taxon>Unidentata</taxon>
        <taxon>Episquamata</taxon>
        <taxon>Toxicofera</taxon>
        <taxon>Serpentes</taxon>
        <taxon>Colubroidea</taxon>
        <taxon>Colubridae</taxon>
        <taxon>Colubrinae</taxon>
        <taxon>Pantherophis</taxon>
    </lineage>
</organism>
<dbReference type="CTD" id="199223"/>
<evidence type="ECO:0000256" key="1">
    <source>
        <dbReference type="ARBA" id="ARBA00010935"/>
    </source>
</evidence>
<dbReference type="Pfam" id="PF25058">
    <property type="entry name" value="ARM_TT21"/>
    <property type="match status" value="1"/>
</dbReference>
<feature type="coiled-coil region" evidence="5">
    <location>
        <begin position="371"/>
        <end position="398"/>
    </location>
</feature>
<dbReference type="InterPro" id="IPR056833">
    <property type="entry name" value="ARM_TT21_N"/>
</dbReference>
<gene>
    <name evidence="11" type="primary">TTC21A</name>
</gene>
<dbReference type="Pfam" id="PF25064">
    <property type="entry name" value="ARM_TT21_5th"/>
    <property type="match status" value="1"/>
</dbReference>
<evidence type="ECO:0000259" key="8">
    <source>
        <dbReference type="Pfam" id="PF25063"/>
    </source>
</evidence>
<evidence type="ECO:0000259" key="7">
    <source>
        <dbReference type="Pfam" id="PF25062"/>
    </source>
</evidence>
<dbReference type="InterPro" id="IPR056832">
    <property type="entry name" value="ARM_TT21_2nd"/>
</dbReference>
<dbReference type="InterPro" id="IPR011990">
    <property type="entry name" value="TPR-like_helical_dom_sf"/>
</dbReference>
<dbReference type="Pfam" id="PF25063">
    <property type="entry name" value="ARM_TT21_C"/>
    <property type="match status" value="1"/>
</dbReference>
<dbReference type="GeneID" id="117654748"/>
<evidence type="ECO:0000256" key="4">
    <source>
        <dbReference type="PROSITE-ProRule" id="PRU00339"/>
    </source>
</evidence>
<dbReference type="GO" id="GO:0005929">
    <property type="term" value="C:cilium"/>
    <property type="evidence" value="ECO:0007669"/>
    <property type="project" value="GOC"/>
</dbReference>
<dbReference type="Proteomes" id="UP001652622">
    <property type="component" value="Unplaced"/>
</dbReference>
<dbReference type="PROSITE" id="PS50005">
    <property type="entry name" value="TPR"/>
    <property type="match status" value="3"/>
</dbReference>
<feature type="repeat" description="TPR" evidence="4">
    <location>
        <begin position="722"/>
        <end position="755"/>
    </location>
</feature>
<dbReference type="Gene3D" id="1.25.40.10">
    <property type="entry name" value="Tetratricopeptide repeat domain"/>
    <property type="match status" value="5"/>
</dbReference>
<feature type="repeat" description="TPR" evidence="4">
    <location>
        <begin position="328"/>
        <end position="361"/>
    </location>
</feature>
<dbReference type="InterPro" id="IPR056834">
    <property type="entry name" value="ARM_TT21_C"/>
</dbReference>
<dbReference type="AlphaFoldDB" id="A0A6P9AGG1"/>
<keyword evidence="5" id="KW-0175">Coiled coil</keyword>